<keyword evidence="2" id="KW-1185">Reference proteome</keyword>
<sequence length="131" mass="14612">MPAGRYVGRAGQSRPRLSVDIHQGRYQPPSPAYGRLVEAIQHNDLTAAYRIFQDLIKHSFLEQPLAASEQASRPKCKQEKGEVYATLVIALAKGAQVDLAMEVYEVVKREGFRSAPMASEQKAMMDSIKKH</sequence>
<dbReference type="VEuPathDB" id="CryptoDB:Vbra_9280"/>
<dbReference type="Proteomes" id="UP000041254">
    <property type="component" value="Unassembled WGS sequence"/>
</dbReference>
<protein>
    <recommendedName>
        <fullName evidence="3">Pentacotripeptide-repeat region of PRORP domain-containing protein</fullName>
    </recommendedName>
</protein>
<dbReference type="InParanoid" id="A0A0G4FL45"/>
<dbReference type="AlphaFoldDB" id="A0A0G4FL45"/>
<gene>
    <name evidence="1" type="ORF">Vbra_9280</name>
</gene>
<evidence type="ECO:0008006" key="3">
    <source>
        <dbReference type="Google" id="ProtNLM"/>
    </source>
</evidence>
<organism evidence="1 2">
    <name type="scientific">Vitrella brassicaformis (strain CCMP3155)</name>
    <dbReference type="NCBI Taxonomy" id="1169540"/>
    <lineage>
        <taxon>Eukaryota</taxon>
        <taxon>Sar</taxon>
        <taxon>Alveolata</taxon>
        <taxon>Colpodellida</taxon>
        <taxon>Vitrellaceae</taxon>
        <taxon>Vitrella</taxon>
    </lineage>
</organism>
<evidence type="ECO:0000313" key="1">
    <source>
        <dbReference type="EMBL" id="CEM14101.1"/>
    </source>
</evidence>
<accession>A0A0G4FL45</accession>
<dbReference type="EMBL" id="CDMY01000453">
    <property type="protein sequence ID" value="CEM14101.1"/>
    <property type="molecule type" value="Genomic_DNA"/>
</dbReference>
<reference evidence="1 2" key="1">
    <citation type="submission" date="2014-11" db="EMBL/GenBank/DDBJ databases">
        <authorList>
            <person name="Zhu J."/>
            <person name="Qi W."/>
            <person name="Song R."/>
        </authorList>
    </citation>
    <scope>NUCLEOTIDE SEQUENCE [LARGE SCALE GENOMIC DNA]</scope>
</reference>
<name>A0A0G4FL45_VITBC</name>
<evidence type="ECO:0000313" key="2">
    <source>
        <dbReference type="Proteomes" id="UP000041254"/>
    </source>
</evidence>
<proteinExistence type="predicted"/>